<dbReference type="AlphaFoldDB" id="A0A8J5S1X8"/>
<protein>
    <submittedName>
        <fullName evidence="1">Uncharacterized protein</fullName>
    </submittedName>
</protein>
<organism evidence="1 2">
    <name type="scientific">Zizania palustris</name>
    <name type="common">Northern wild rice</name>
    <dbReference type="NCBI Taxonomy" id="103762"/>
    <lineage>
        <taxon>Eukaryota</taxon>
        <taxon>Viridiplantae</taxon>
        <taxon>Streptophyta</taxon>
        <taxon>Embryophyta</taxon>
        <taxon>Tracheophyta</taxon>
        <taxon>Spermatophyta</taxon>
        <taxon>Magnoliopsida</taxon>
        <taxon>Liliopsida</taxon>
        <taxon>Poales</taxon>
        <taxon>Poaceae</taxon>
        <taxon>BOP clade</taxon>
        <taxon>Oryzoideae</taxon>
        <taxon>Oryzeae</taxon>
        <taxon>Zizaniinae</taxon>
        <taxon>Zizania</taxon>
    </lineage>
</organism>
<dbReference type="Proteomes" id="UP000729402">
    <property type="component" value="Unassembled WGS sequence"/>
</dbReference>
<dbReference type="OrthoDB" id="185373at2759"/>
<name>A0A8J5S1X8_ZIZPA</name>
<comment type="caution">
    <text evidence="1">The sequence shown here is derived from an EMBL/GenBank/DDBJ whole genome shotgun (WGS) entry which is preliminary data.</text>
</comment>
<reference evidence="1" key="1">
    <citation type="journal article" date="2021" name="bioRxiv">
        <title>Whole Genome Assembly and Annotation of Northern Wild Rice, Zizania palustris L., Supports a Whole Genome Duplication in the Zizania Genus.</title>
        <authorList>
            <person name="Haas M."/>
            <person name="Kono T."/>
            <person name="Macchietto M."/>
            <person name="Millas R."/>
            <person name="McGilp L."/>
            <person name="Shao M."/>
            <person name="Duquette J."/>
            <person name="Hirsch C.N."/>
            <person name="Kimball J."/>
        </authorList>
    </citation>
    <scope>NUCLEOTIDE SEQUENCE</scope>
    <source>
        <tissue evidence="1">Fresh leaf tissue</tissue>
    </source>
</reference>
<accession>A0A8J5S1X8</accession>
<proteinExistence type="predicted"/>
<evidence type="ECO:0000313" key="1">
    <source>
        <dbReference type="EMBL" id="KAG8065981.1"/>
    </source>
</evidence>
<evidence type="ECO:0000313" key="2">
    <source>
        <dbReference type="Proteomes" id="UP000729402"/>
    </source>
</evidence>
<reference evidence="1" key="2">
    <citation type="submission" date="2021-02" db="EMBL/GenBank/DDBJ databases">
        <authorList>
            <person name="Kimball J.A."/>
            <person name="Haas M.W."/>
            <person name="Macchietto M."/>
            <person name="Kono T."/>
            <person name="Duquette J."/>
            <person name="Shao M."/>
        </authorList>
    </citation>
    <scope>NUCLEOTIDE SEQUENCE</scope>
    <source>
        <tissue evidence="1">Fresh leaf tissue</tissue>
    </source>
</reference>
<dbReference type="EMBL" id="JAAALK010000285">
    <property type="protein sequence ID" value="KAG8065981.1"/>
    <property type="molecule type" value="Genomic_DNA"/>
</dbReference>
<sequence>MTVHVFKAGVVSHPKVIAIRNQLDELMEMIAQLRYVRTEPLRSEIRHSENLAVAFGIMSLPDWMPIQYSHHEEPANLR</sequence>
<keyword evidence="2" id="KW-1185">Reference proteome</keyword>
<gene>
    <name evidence="1" type="ORF">GUJ93_ZPchr0004g40523</name>
</gene>